<reference evidence="6" key="1">
    <citation type="journal article" date="2020" name="mSystems">
        <title>Genome- and Community-Level Interaction Insights into Carbon Utilization and Element Cycling Functions of Hydrothermarchaeota in Hydrothermal Sediment.</title>
        <authorList>
            <person name="Zhou Z."/>
            <person name="Liu Y."/>
            <person name="Xu W."/>
            <person name="Pan J."/>
            <person name="Luo Z.H."/>
            <person name="Li M."/>
        </authorList>
    </citation>
    <scope>NUCLEOTIDE SEQUENCE</scope>
    <source>
        <strain evidence="6">SpSt-649</strain>
    </source>
</reference>
<dbReference type="GO" id="GO:0005524">
    <property type="term" value="F:ATP binding"/>
    <property type="evidence" value="ECO:0007669"/>
    <property type="project" value="UniProtKB-UniRule"/>
</dbReference>
<dbReference type="SUPFAM" id="SSF56059">
    <property type="entry name" value="Glutathione synthetase ATP-binding domain-like"/>
    <property type="match status" value="1"/>
</dbReference>
<dbReference type="Gene3D" id="3.30.1490.20">
    <property type="entry name" value="ATP-grasp fold, A domain"/>
    <property type="match status" value="1"/>
</dbReference>
<evidence type="ECO:0000256" key="2">
    <source>
        <dbReference type="ARBA" id="ARBA00022741"/>
    </source>
</evidence>
<dbReference type="InterPro" id="IPR011761">
    <property type="entry name" value="ATP-grasp"/>
</dbReference>
<dbReference type="PROSITE" id="PS50975">
    <property type="entry name" value="ATP_GRASP"/>
    <property type="match status" value="1"/>
</dbReference>
<dbReference type="GO" id="GO:0046872">
    <property type="term" value="F:metal ion binding"/>
    <property type="evidence" value="ECO:0007669"/>
    <property type="project" value="InterPro"/>
</dbReference>
<dbReference type="GO" id="GO:0016874">
    <property type="term" value="F:ligase activity"/>
    <property type="evidence" value="ECO:0007669"/>
    <property type="project" value="UniProtKB-KW"/>
</dbReference>
<keyword evidence="1" id="KW-0436">Ligase</keyword>
<keyword evidence="2 4" id="KW-0547">Nucleotide-binding</keyword>
<dbReference type="EMBL" id="DTBQ01000057">
    <property type="protein sequence ID" value="HGM46505.1"/>
    <property type="molecule type" value="Genomic_DNA"/>
</dbReference>
<feature type="domain" description="ATP-grasp" evidence="5">
    <location>
        <begin position="40"/>
        <end position="76"/>
    </location>
</feature>
<dbReference type="PANTHER" id="PTHR43334:SF1">
    <property type="entry name" value="3-HYDROXYPROPIONATE--COA LIGASE [ADP-FORMING]"/>
    <property type="match status" value="1"/>
</dbReference>
<dbReference type="FunFam" id="3.30.1490.20:FF:000020">
    <property type="entry name" value="Protein lysine acetyltransferase"/>
    <property type="match status" value="1"/>
</dbReference>
<dbReference type="AlphaFoldDB" id="A0A7C4H3U4"/>
<evidence type="ECO:0000256" key="4">
    <source>
        <dbReference type="PROSITE-ProRule" id="PRU00409"/>
    </source>
</evidence>
<protein>
    <submittedName>
        <fullName evidence="6">Acetyl-CoA synthetase</fullName>
    </submittedName>
</protein>
<sequence>MVFSLLTRFPARAKLAPNPKALLATVRAEGRVKLLEHEALLFCESYGLPVPRFGVARSSAEAVRIAERIGFPVVLKVVSPDILHKSDVGGVVLGVRTPEEVEEKYSAIIRSVERKAPGARVYGVLVQEMVGRGLEVIVGAVRDPQFGPVVMVGVGGVFVELLRDVSFRVAPVTPVDVEEMLRDLKGYRLFEGYRGEPPRDKRALVDIVVRVSRLVAEHEEINEVDLNPVVVFAEGQGAKVVDARFVVR</sequence>
<proteinExistence type="predicted"/>
<dbReference type="PANTHER" id="PTHR43334">
    <property type="entry name" value="ACETATE--COA LIGASE [ADP-FORMING]"/>
    <property type="match status" value="1"/>
</dbReference>
<name>A0A7C4H3U4_THEPE</name>
<evidence type="ECO:0000256" key="1">
    <source>
        <dbReference type="ARBA" id="ARBA00022598"/>
    </source>
</evidence>
<gene>
    <name evidence="6" type="ORF">ENU21_01960</name>
</gene>
<evidence type="ECO:0000256" key="3">
    <source>
        <dbReference type="ARBA" id="ARBA00022840"/>
    </source>
</evidence>
<evidence type="ECO:0000313" key="6">
    <source>
        <dbReference type="EMBL" id="HGM46505.1"/>
    </source>
</evidence>
<dbReference type="InterPro" id="IPR013815">
    <property type="entry name" value="ATP_grasp_subdomain_1"/>
</dbReference>
<evidence type="ECO:0000259" key="5">
    <source>
        <dbReference type="PROSITE" id="PS50975"/>
    </source>
</evidence>
<organism evidence="6">
    <name type="scientific">Thermofilum pendens</name>
    <dbReference type="NCBI Taxonomy" id="2269"/>
    <lineage>
        <taxon>Archaea</taxon>
        <taxon>Thermoproteota</taxon>
        <taxon>Thermoprotei</taxon>
        <taxon>Thermofilales</taxon>
        <taxon>Thermofilaceae</taxon>
        <taxon>Thermofilum</taxon>
    </lineage>
</organism>
<keyword evidence="3 4" id="KW-0067">ATP-binding</keyword>
<accession>A0A7C4H3U4</accession>
<comment type="caution">
    <text evidence="6">The sequence shown here is derived from an EMBL/GenBank/DDBJ whole genome shotgun (WGS) entry which is preliminary data.</text>
</comment>
<dbReference type="InterPro" id="IPR051538">
    <property type="entry name" value="Acyl-CoA_Synth/Transferase"/>
</dbReference>
<dbReference type="Gene3D" id="3.30.470.20">
    <property type="entry name" value="ATP-grasp fold, B domain"/>
    <property type="match status" value="1"/>
</dbReference>
<dbReference type="Pfam" id="PF13549">
    <property type="entry name" value="ATP-grasp_5"/>
    <property type="match status" value="1"/>
</dbReference>